<gene>
    <name evidence="1" type="ORF">AADEFJLK_01954</name>
</gene>
<reference evidence="1 2" key="1">
    <citation type="submission" date="2017-11" db="EMBL/GenBank/DDBJ databases">
        <title>Draft Genome Sequence of Methylobacter psychrotolerans Sph1T, an Obligate Methanotroph from Low-Temperature Environments.</title>
        <authorList>
            <person name="Oshkin I.Y."/>
            <person name="Miroshnikov K."/>
            <person name="Belova S.E."/>
            <person name="Korzhenkov A."/>
            <person name="Toshchakov S.V."/>
            <person name="Dedysh S.N."/>
        </authorList>
    </citation>
    <scope>NUCLEOTIDE SEQUENCE [LARGE SCALE GENOMIC DNA]</scope>
    <source>
        <strain evidence="1 2">Sph1</strain>
    </source>
</reference>
<dbReference type="AlphaFoldDB" id="A0A2S5CP06"/>
<dbReference type="Proteomes" id="UP000237423">
    <property type="component" value="Unassembled WGS sequence"/>
</dbReference>
<accession>A0A2S5CP06</accession>
<dbReference type="EMBL" id="PGFZ01000003">
    <property type="protein sequence ID" value="POZ52472.1"/>
    <property type="molecule type" value="Genomic_DNA"/>
</dbReference>
<organism evidence="1 2">
    <name type="scientific">Methylovulum psychrotolerans</name>
    <dbReference type="NCBI Taxonomy" id="1704499"/>
    <lineage>
        <taxon>Bacteria</taxon>
        <taxon>Pseudomonadati</taxon>
        <taxon>Pseudomonadota</taxon>
        <taxon>Gammaproteobacteria</taxon>
        <taxon>Methylococcales</taxon>
        <taxon>Methylococcaceae</taxon>
        <taxon>Methylovulum</taxon>
    </lineage>
</organism>
<dbReference type="InterPro" id="IPR029060">
    <property type="entry name" value="PIN-like_dom_sf"/>
</dbReference>
<evidence type="ECO:0008006" key="3">
    <source>
        <dbReference type="Google" id="ProtNLM"/>
    </source>
</evidence>
<protein>
    <recommendedName>
        <fullName evidence="3">PIN domain-containing protein</fullName>
    </recommendedName>
</protein>
<dbReference type="SUPFAM" id="SSF88723">
    <property type="entry name" value="PIN domain-like"/>
    <property type="match status" value="1"/>
</dbReference>
<comment type="caution">
    <text evidence="1">The sequence shown here is derived from an EMBL/GenBank/DDBJ whole genome shotgun (WGS) entry which is preliminary data.</text>
</comment>
<evidence type="ECO:0000313" key="1">
    <source>
        <dbReference type="EMBL" id="POZ52472.1"/>
    </source>
</evidence>
<evidence type="ECO:0000313" key="2">
    <source>
        <dbReference type="Proteomes" id="UP000237423"/>
    </source>
</evidence>
<proteinExistence type="predicted"/>
<name>A0A2S5CP06_9GAMM</name>
<sequence length="149" mass="17316">MGRHYREDAHREIWQRFSTAVTNRNRLYIPVPVIFELANHIAHVNDGGQRQKLAVQFVNDVQNSLSNGSPFQVVPCQDFQSIEDLLGNLQQFAAEYAGQGLGLTDTSVYLQAQQLYRDYQKFKKFTVHIWTRDQALKAREPDKEEYPFV</sequence>